<evidence type="ECO:0000256" key="3">
    <source>
        <dbReference type="ARBA" id="ARBA00022576"/>
    </source>
</evidence>
<keyword evidence="4" id="KW-0808">Transferase</keyword>
<feature type="domain" description="Aminotransferase class I/classII large" evidence="6">
    <location>
        <begin position="40"/>
        <end position="382"/>
    </location>
</feature>
<dbReference type="PANTHER" id="PTHR46383:SF1">
    <property type="entry name" value="ASPARTATE AMINOTRANSFERASE"/>
    <property type="match status" value="1"/>
</dbReference>
<gene>
    <name evidence="7" type="ORF">Purlil1_12845</name>
</gene>
<dbReference type="PROSITE" id="PS00105">
    <property type="entry name" value="AA_TRANSFER_CLASS_1"/>
    <property type="match status" value="1"/>
</dbReference>
<dbReference type="EMBL" id="JAWRVI010000139">
    <property type="protein sequence ID" value="KAK4074898.1"/>
    <property type="molecule type" value="Genomic_DNA"/>
</dbReference>
<evidence type="ECO:0000259" key="6">
    <source>
        <dbReference type="Pfam" id="PF00155"/>
    </source>
</evidence>
<dbReference type="Proteomes" id="UP001287286">
    <property type="component" value="Unassembled WGS sequence"/>
</dbReference>
<comment type="similarity">
    <text evidence="2">Belongs to the class-I pyridoxal-phosphate-dependent aminotransferase family.</text>
</comment>
<dbReference type="SUPFAM" id="SSF56219">
    <property type="entry name" value="DNase I-like"/>
    <property type="match status" value="1"/>
</dbReference>
<dbReference type="CDD" id="cd00609">
    <property type="entry name" value="AAT_like"/>
    <property type="match status" value="1"/>
</dbReference>
<name>A0ABR0BFS8_PURLI</name>
<evidence type="ECO:0000256" key="1">
    <source>
        <dbReference type="ARBA" id="ARBA00001933"/>
    </source>
</evidence>
<evidence type="ECO:0000313" key="7">
    <source>
        <dbReference type="EMBL" id="KAK4074898.1"/>
    </source>
</evidence>
<dbReference type="Pfam" id="PF00155">
    <property type="entry name" value="Aminotran_1_2"/>
    <property type="match status" value="1"/>
</dbReference>
<sequence>MKPLPAHSKLLTEQACKLRLSATLEINELVQERLEGGERVVHLGFGEATFPIQHDILEAHRQASTETRYLPVAGLMKLRQRVAQFQSRRLDCPISPEQVLIAPGSKPLLFALFDILRGDVLLPCPSWVSYEPQVLHAGTRVFWIQTDEEDRHTISEQSLKSTYDQAIAGGGDPRVMLINSPSNPTGQVFSETTIETITRFCREQEITLISDEIYSDICYDTGRRVSPCAGGRFDAGRMILTGGLSKTYSAGGWRVGFAIFPGTPFGETVQKAVAAYASECWSAASAPAQEAAAVAFDISSEMDIYRQQVTLLHQQCTTKLFEALRDCGLAVPKPKGAFYVYPSFHPFTGQLESLGIRTSLELSRWLVEECGIAALPGSAFGEDDAAVAVEESGTHSRGRRLTYTDARANIQKQAQGTLPLMVHPLSSCCTGVVLEAPATILKLGPVHDVGCPAIVAEIEATPIIPYTDSGTIPMTRHHRSQTGRKTIRVFQDNVGKIPQAHDCALALADTEQYDVPAAAAAMASASSSPPHNDDPFDLGPRTPFGLARRARVALLRNSPATGEGEIGVSRSALRTAYTPSSLLHAVSYAAATEGSQRAVHFDSSEPDPQSGDGPVSITNAADKLVFSYAHEPRRFGTPSSLIDTQRKERQHRYKRLFRVFQANVGKNGPSHDCALALADAERYEVILLQEPWTQVRNSRCLTKTHPAYDTYSPVSTWEDIDTRPRVMTYIRRGSRLIASWASENDLSLLNPIDTPTNAHGNTIDLAFSNIALAQATVEDHLATSSGHFTLSISLPALIPAKLPKGKILLATDDELKRYTENMEDGIATIPAAASTPGDLDLLANAIIDLMQTAARAAGRESQRQPTGAPWWNEECIAVVRRARRTYWRNLINGVQEGKDIFKVTRWLKSPGVSATGHP</sequence>
<keyword evidence="8" id="KW-1185">Reference proteome</keyword>
<keyword evidence="5" id="KW-0663">Pyridoxal phosphate</keyword>
<dbReference type="InterPro" id="IPR015422">
    <property type="entry name" value="PyrdxlP-dep_Trfase_small"/>
</dbReference>
<dbReference type="SUPFAM" id="SSF53383">
    <property type="entry name" value="PLP-dependent transferases"/>
    <property type="match status" value="1"/>
</dbReference>
<dbReference type="InterPro" id="IPR004839">
    <property type="entry name" value="Aminotransferase_I/II_large"/>
</dbReference>
<keyword evidence="3" id="KW-0032">Aminotransferase</keyword>
<dbReference type="InterPro" id="IPR004838">
    <property type="entry name" value="NHTrfase_class1_PyrdxlP-BS"/>
</dbReference>
<dbReference type="InterPro" id="IPR015424">
    <property type="entry name" value="PyrdxlP-dep_Trfase"/>
</dbReference>
<comment type="caution">
    <text evidence="7">The sequence shown here is derived from an EMBL/GenBank/DDBJ whole genome shotgun (WGS) entry which is preliminary data.</text>
</comment>
<evidence type="ECO:0000256" key="5">
    <source>
        <dbReference type="ARBA" id="ARBA00022898"/>
    </source>
</evidence>
<proteinExistence type="inferred from homology"/>
<dbReference type="InterPro" id="IPR050596">
    <property type="entry name" value="AspAT/PAT-like"/>
</dbReference>
<dbReference type="InterPro" id="IPR015421">
    <property type="entry name" value="PyrdxlP-dep_Trfase_major"/>
</dbReference>
<evidence type="ECO:0000256" key="2">
    <source>
        <dbReference type="ARBA" id="ARBA00007441"/>
    </source>
</evidence>
<reference evidence="7 8" key="1">
    <citation type="journal article" date="2024" name="Microbiol. Resour. Announc.">
        <title>Genome annotations for the ascomycete fungi Trichoderma harzianum, Trichoderma aggressivum, and Purpureocillium lilacinum.</title>
        <authorList>
            <person name="Beijen E.P.W."/>
            <person name="Ohm R.A."/>
        </authorList>
    </citation>
    <scope>NUCLEOTIDE SEQUENCE [LARGE SCALE GENOMIC DNA]</scope>
    <source>
        <strain evidence="7 8">CBS 150709</strain>
    </source>
</reference>
<organism evidence="7 8">
    <name type="scientific">Purpureocillium lilacinum</name>
    <name type="common">Paecilomyces lilacinus</name>
    <dbReference type="NCBI Taxonomy" id="33203"/>
    <lineage>
        <taxon>Eukaryota</taxon>
        <taxon>Fungi</taxon>
        <taxon>Dikarya</taxon>
        <taxon>Ascomycota</taxon>
        <taxon>Pezizomycotina</taxon>
        <taxon>Sordariomycetes</taxon>
        <taxon>Hypocreomycetidae</taxon>
        <taxon>Hypocreales</taxon>
        <taxon>Ophiocordycipitaceae</taxon>
        <taxon>Purpureocillium</taxon>
    </lineage>
</organism>
<evidence type="ECO:0000256" key="4">
    <source>
        <dbReference type="ARBA" id="ARBA00022679"/>
    </source>
</evidence>
<dbReference type="Gene3D" id="3.90.1150.10">
    <property type="entry name" value="Aspartate Aminotransferase, domain 1"/>
    <property type="match status" value="1"/>
</dbReference>
<dbReference type="Gene3D" id="3.40.640.10">
    <property type="entry name" value="Type I PLP-dependent aspartate aminotransferase-like (Major domain)"/>
    <property type="match status" value="1"/>
</dbReference>
<protein>
    <recommendedName>
        <fullName evidence="6">Aminotransferase class I/classII large domain-containing protein</fullName>
    </recommendedName>
</protein>
<comment type="cofactor">
    <cofactor evidence="1">
        <name>pyridoxal 5'-phosphate</name>
        <dbReference type="ChEBI" id="CHEBI:597326"/>
    </cofactor>
</comment>
<dbReference type="PANTHER" id="PTHR46383">
    <property type="entry name" value="ASPARTATE AMINOTRANSFERASE"/>
    <property type="match status" value="1"/>
</dbReference>
<dbReference type="InterPro" id="IPR036691">
    <property type="entry name" value="Endo/exonu/phosph_ase_sf"/>
</dbReference>
<dbReference type="Gene3D" id="3.60.10.10">
    <property type="entry name" value="Endonuclease/exonuclease/phosphatase"/>
    <property type="match status" value="1"/>
</dbReference>
<evidence type="ECO:0000313" key="8">
    <source>
        <dbReference type="Proteomes" id="UP001287286"/>
    </source>
</evidence>
<accession>A0ABR0BFS8</accession>